<proteinExistence type="predicted"/>
<dbReference type="GO" id="GO:0016020">
    <property type="term" value="C:membrane"/>
    <property type="evidence" value="ECO:0007669"/>
    <property type="project" value="InterPro"/>
</dbReference>
<dbReference type="Proteomes" id="UP000092993">
    <property type="component" value="Unassembled WGS sequence"/>
</dbReference>
<evidence type="ECO:0000313" key="2">
    <source>
        <dbReference type="Proteomes" id="UP000092993"/>
    </source>
</evidence>
<organism evidence="1 2">
    <name type="scientific">Grifola frondosa</name>
    <name type="common">Maitake</name>
    <name type="synonym">Polyporus frondosus</name>
    <dbReference type="NCBI Taxonomy" id="5627"/>
    <lineage>
        <taxon>Eukaryota</taxon>
        <taxon>Fungi</taxon>
        <taxon>Dikarya</taxon>
        <taxon>Basidiomycota</taxon>
        <taxon>Agaricomycotina</taxon>
        <taxon>Agaricomycetes</taxon>
        <taxon>Polyporales</taxon>
        <taxon>Grifolaceae</taxon>
        <taxon>Grifola</taxon>
    </lineage>
</organism>
<protein>
    <submittedName>
        <fullName evidence="1">Uncharacterized protein</fullName>
    </submittedName>
</protein>
<dbReference type="OrthoDB" id="2874149at2759"/>
<name>A0A1C7MC26_GRIFR</name>
<evidence type="ECO:0000313" key="1">
    <source>
        <dbReference type="EMBL" id="OBZ74473.1"/>
    </source>
</evidence>
<dbReference type="GO" id="GO:0004932">
    <property type="term" value="F:mating-type factor pheromone receptor activity"/>
    <property type="evidence" value="ECO:0007669"/>
    <property type="project" value="InterPro"/>
</dbReference>
<dbReference type="Pfam" id="PF02076">
    <property type="entry name" value="STE3"/>
    <property type="match status" value="1"/>
</dbReference>
<dbReference type="EMBL" id="LUGG01000005">
    <property type="protein sequence ID" value="OBZ74473.1"/>
    <property type="molecule type" value="Genomic_DNA"/>
</dbReference>
<accession>A0A1C7MC26</accession>
<sequence>MALATADLLITTPVAAYGMYLNLSESQIHPWISWADTHYDYSHVSQYLSMFWRMDRNSVIAFELSRWAPIFCAFVSLVSSASRGGEEELPPSMVEISTSFSQLFLRTGVQRSVGWTKEGPETQSEAPFHCSSPALLGLTIWPICIHARLCG</sequence>
<keyword evidence="2" id="KW-1185">Reference proteome</keyword>
<gene>
    <name evidence="1" type="ORF">A0H81_05274</name>
</gene>
<dbReference type="AlphaFoldDB" id="A0A1C7MC26"/>
<comment type="caution">
    <text evidence="1">The sequence shown here is derived from an EMBL/GenBank/DDBJ whole genome shotgun (WGS) entry which is preliminary data.</text>
</comment>
<dbReference type="InterPro" id="IPR001499">
    <property type="entry name" value="GPCR_STE3"/>
</dbReference>
<reference evidence="1 2" key="1">
    <citation type="submission" date="2016-03" db="EMBL/GenBank/DDBJ databases">
        <title>Whole genome sequencing of Grifola frondosa 9006-11.</title>
        <authorList>
            <person name="Min B."/>
            <person name="Park H."/>
            <person name="Kim J.-G."/>
            <person name="Cho H."/>
            <person name="Oh Y.-L."/>
            <person name="Kong W.-S."/>
            <person name="Choi I.-G."/>
        </authorList>
    </citation>
    <scope>NUCLEOTIDE SEQUENCE [LARGE SCALE GENOMIC DNA]</scope>
    <source>
        <strain evidence="1 2">9006-11</strain>
    </source>
</reference>